<dbReference type="Proteomes" id="UP000274504">
    <property type="component" value="Unassembled WGS sequence"/>
</dbReference>
<evidence type="ECO:0000313" key="4">
    <source>
        <dbReference type="Proteomes" id="UP000274504"/>
    </source>
</evidence>
<reference evidence="3 5" key="3">
    <citation type="submission" date="2019-07" db="EMBL/GenBank/DDBJ databases">
        <authorList>
            <person name="Jastrzebski P J."/>
            <person name="Paukszto L."/>
            <person name="Jastrzebski P J."/>
        </authorList>
    </citation>
    <scope>NUCLEOTIDE SEQUENCE [LARGE SCALE GENOMIC DNA]</scope>
    <source>
        <strain evidence="3 5">WMS-il1</strain>
    </source>
</reference>
<dbReference type="EMBL" id="CABIJS010000222">
    <property type="protein sequence ID" value="VUZ46600.1"/>
    <property type="molecule type" value="Genomic_DNA"/>
</dbReference>
<gene>
    <name evidence="2" type="ORF">HDID_LOCUS9822</name>
    <name evidence="3" type="ORF">WMSIL1_LOCUS6446</name>
</gene>
<dbReference type="Proteomes" id="UP000321570">
    <property type="component" value="Unassembled WGS sequence"/>
</dbReference>
<reference evidence="6" key="1">
    <citation type="submission" date="2017-02" db="UniProtKB">
        <authorList>
            <consortium name="WormBaseParasite"/>
        </authorList>
    </citation>
    <scope>IDENTIFICATION</scope>
</reference>
<dbReference type="WBParaSite" id="HDID_0000982401-mRNA-1">
    <property type="protein sequence ID" value="HDID_0000982401-mRNA-1"/>
    <property type="gene ID" value="HDID_0000982401"/>
</dbReference>
<feature type="region of interest" description="Disordered" evidence="1">
    <location>
        <begin position="49"/>
        <end position="80"/>
    </location>
</feature>
<dbReference type="EMBL" id="UYSG01011408">
    <property type="protein sequence ID" value="VDL62241.1"/>
    <property type="molecule type" value="Genomic_DNA"/>
</dbReference>
<evidence type="ECO:0000313" key="2">
    <source>
        <dbReference type="EMBL" id="VDL62241.1"/>
    </source>
</evidence>
<dbReference type="AlphaFoldDB" id="A0A0R3SW19"/>
<evidence type="ECO:0000256" key="1">
    <source>
        <dbReference type="SAM" id="MobiDB-lite"/>
    </source>
</evidence>
<reference evidence="2 4" key="2">
    <citation type="submission" date="2018-11" db="EMBL/GenBank/DDBJ databases">
        <authorList>
            <consortium name="Pathogen Informatics"/>
        </authorList>
    </citation>
    <scope>NUCLEOTIDE SEQUENCE [LARGE SCALE GENOMIC DNA]</scope>
</reference>
<name>A0A0R3SW19_HYMDI</name>
<evidence type="ECO:0000313" key="5">
    <source>
        <dbReference type="Proteomes" id="UP000321570"/>
    </source>
</evidence>
<organism evidence="6">
    <name type="scientific">Hymenolepis diminuta</name>
    <name type="common">Rat tapeworm</name>
    <dbReference type="NCBI Taxonomy" id="6216"/>
    <lineage>
        <taxon>Eukaryota</taxon>
        <taxon>Metazoa</taxon>
        <taxon>Spiralia</taxon>
        <taxon>Lophotrochozoa</taxon>
        <taxon>Platyhelminthes</taxon>
        <taxon>Cestoda</taxon>
        <taxon>Eucestoda</taxon>
        <taxon>Cyclophyllidea</taxon>
        <taxon>Hymenolepididae</taxon>
        <taxon>Hymenolepis</taxon>
    </lineage>
</organism>
<evidence type="ECO:0000313" key="6">
    <source>
        <dbReference type="WBParaSite" id="HDID_0000982401-mRNA-1"/>
    </source>
</evidence>
<keyword evidence="5" id="KW-1185">Reference proteome</keyword>
<accession>A0A0R3SW19</accession>
<proteinExistence type="predicted"/>
<protein>
    <submittedName>
        <fullName evidence="2 6">Uncharacterized protein</fullName>
    </submittedName>
</protein>
<sequence length="95" mass="10706">MHSPFCGPRKTWEHSFKIHGAAIKGQMTHSNTIIHPAFIHPLVRPNEDEMAGTLSLPPHSNRRHTSKSALAMSYDGSHRNGRLAPYCPYRDDCET</sequence>
<evidence type="ECO:0000313" key="3">
    <source>
        <dbReference type="EMBL" id="VUZ46600.1"/>
    </source>
</evidence>